<evidence type="ECO:0000256" key="1">
    <source>
        <dbReference type="SAM" id="MobiDB-lite"/>
    </source>
</evidence>
<dbReference type="EMBL" id="CADCUO010000087">
    <property type="protein sequence ID" value="CAA9390339.1"/>
    <property type="molecule type" value="Genomic_DNA"/>
</dbReference>
<feature type="non-terminal residue" evidence="2">
    <location>
        <position position="1"/>
    </location>
</feature>
<sequence>GPSCQGVVGGGRTGRTDLVPSLSHLRRRQRAVLPDLGCGCVPASDEDLVPQLRRSGL</sequence>
<reference evidence="2" key="1">
    <citation type="submission" date="2020-02" db="EMBL/GenBank/DDBJ databases">
        <authorList>
            <person name="Meier V. D."/>
        </authorList>
    </citation>
    <scope>NUCLEOTIDE SEQUENCE</scope>
    <source>
        <strain evidence="2">AVDCRST_MAG75</strain>
    </source>
</reference>
<proteinExistence type="predicted"/>
<feature type="non-terminal residue" evidence="2">
    <location>
        <position position="57"/>
    </location>
</feature>
<feature type="region of interest" description="Disordered" evidence="1">
    <location>
        <begin position="1"/>
        <end position="22"/>
    </location>
</feature>
<protein>
    <submittedName>
        <fullName evidence="2">Uncharacterized protein</fullName>
    </submittedName>
</protein>
<evidence type="ECO:0000313" key="2">
    <source>
        <dbReference type="EMBL" id="CAA9390339.1"/>
    </source>
</evidence>
<gene>
    <name evidence="2" type="ORF">AVDCRST_MAG75-1528</name>
</gene>
<name>A0A6J4NSA0_9ACTN</name>
<accession>A0A6J4NSA0</accession>
<dbReference type="AlphaFoldDB" id="A0A6J4NSA0"/>
<organism evidence="2">
    <name type="scientific">uncultured Propionibacteriaceae bacterium</name>
    <dbReference type="NCBI Taxonomy" id="257457"/>
    <lineage>
        <taxon>Bacteria</taxon>
        <taxon>Bacillati</taxon>
        <taxon>Actinomycetota</taxon>
        <taxon>Actinomycetes</taxon>
        <taxon>Propionibacteriales</taxon>
        <taxon>Propionibacteriaceae</taxon>
        <taxon>environmental samples</taxon>
    </lineage>
</organism>